<feature type="compositionally biased region" description="Low complexity" evidence="1">
    <location>
        <begin position="17"/>
        <end position="32"/>
    </location>
</feature>
<evidence type="ECO:0000313" key="3">
    <source>
        <dbReference type="Proteomes" id="UP000261764"/>
    </source>
</evidence>
<proteinExistence type="predicted"/>
<evidence type="ECO:0000256" key="1">
    <source>
        <dbReference type="SAM" id="MobiDB-lite"/>
    </source>
</evidence>
<name>A0A292IJ56_9MOLU</name>
<reference evidence="2 3" key="1">
    <citation type="journal article" date="2015" name="Clin. Infect. Dis.">
        <title>Genomic Investigations unmask Mycoplasma amphoriforme, a new respiratory pathogen.</title>
        <authorList>
            <person name="Gillespie S.H."/>
            <person name="Ling C.L."/>
            <person name="Oravcova K."/>
            <person name="Pinheiro M."/>
            <person name="Wells L."/>
            <person name="Bryant J.M."/>
            <person name="McHugh T.D."/>
            <person name="Bebear C."/>
            <person name="Webster D."/>
            <person name="Harris S.R."/>
            <person name="Seth-Smith H.M."/>
            <person name="Thomson N.R."/>
        </authorList>
    </citation>
    <scope>NUCLEOTIDE SEQUENCE [LARGE SCALE GENOMIC DNA]</scope>
    <source>
        <strain evidence="2 3">A39</strain>
    </source>
</reference>
<feature type="region of interest" description="Disordered" evidence="1">
    <location>
        <begin position="1"/>
        <end position="79"/>
    </location>
</feature>
<dbReference type="KEGG" id="mamp:MAMA39_06210"/>
<keyword evidence="3" id="KW-1185">Reference proteome</keyword>
<sequence>MLLDARFNQNSHFAYKTNTRTQNNQTDNQNTTPALPNPPKPQNPQVQQPNPGTKDNEAIPVPQKPKPNPPENAPQPRTLGPKALIKKQHDLWVQNGYNLTVFSDLVDSSVFGALVALRNLNSTNPAEVISKINAFLPDAKEKKFANFNSELVALGFKLKVTNVIPDYNRQVLKFNLSILDAKNQVVNFFDNGPSSLTYELRGFKKGFAIAPLDTYLQSIFTKHIGYRVDVIIPDVKTKEQALWWLQEVARQASIGVDVNDLHSFDYDNNPAVAQLYDAVIAKLIRKNNKNQDFIPYILRMIDFNPEDRSIEDENLQPSYSDDGSTLIAGGRKYNPHETYNGMNGFNNTINGLEGLKKELINLLKQINKNKPNTDPYQS</sequence>
<accession>A0A292IJ56</accession>
<dbReference type="Proteomes" id="UP000261764">
    <property type="component" value="Chromosome I"/>
</dbReference>
<protein>
    <submittedName>
        <fullName evidence="2">Uncharacterized protein</fullName>
    </submittedName>
</protein>
<dbReference type="AlphaFoldDB" id="A0A292IJ56"/>
<gene>
    <name evidence="2" type="ORF">MAMA39_06210</name>
</gene>
<feature type="compositionally biased region" description="Pro residues" evidence="1">
    <location>
        <begin position="62"/>
        <end position="73"/>
    </location>
</feature>
<evidence type="ECO:0000313" key="2">
    <source>
        <dbReference type="EMBL" id="CDN40738.1"/>
    </source>
</evidence>
<organism evidence="2 3">
    <name type="scientific">Mycoplasma amphoriforme A39</name>
    <dbReference type="NCBI Taxonomy" id="572419"/>
    <lineage>
        <taxon>Bacteria</taxon>
        <taxon>Bacillati</taxon>
        <taxon>Mycoplasmatota</taxon>
        <taxon>Mollicutes</taxon>
        <taxon>Mycoplasmataceae</taxon>
        <taxon>Mycoplasma</taxon>
    </lineage>
</organism>
<dbReference type="EMBL" id="HG937516">
    <property type="protein sequence ID" value="CDN40738.1"/>
    <property type="molecule type" value="Genomic_DNA"/>
</dbReference>